<evidence type="ECO:0000313" key="2">
    <source>
        <dbReference type="Proteomes" id="UP000316801"/>
    </source>
</evidence>
<accession>A0A549TD93</accession>
<evidence type="ECO:0008006" key="3">
    <source>
        <dbReference type="Google" id="ProtNLM"/>
    </source>
</evidence>
<dbReference type="EMBL" id="VJMG01000016">
    <property type="protein sequence ID" value="TRL40024.1"/>
    <property type="molecule type" value="Genomic_DNA"/>
</dbReference>
<sequence length="155" mass="17087">MLFGRSVFQTILTRLDAEEPDEVPEPRTPAYRIAGLGAGFVVETAGADLSDEAGHDLLAGFDLSRDREAEPPLTAPSAPALPVMPAHLARLSEAEVAEDLALTPNDTAEDLAERRRRFARLNHPDLVHPDFRDQATRRMMLANMLIDRALRLPAR</sequence>
<comment type="caution">
    <text evidence="1">The sequence shown here is derived from an EMBL/GenBank/DDBJ whole genome shotgun (WGS) entry which is preliminary data.</text>
</comment>
<reference evidence="1 2" key="1">
    <citation type="submission" date="2019-07" db="EMBL/GenBank/DDBJ databases">
        <title>Ln-dependent methylotrophs.</title>
        <authorList>
            <person name="Tani A."/>
        </authorList>
    </citation>
    <scope>NUCLEOTIDE SEQUENCE [LARGE SCALE GENOMIC DNA]</scope>
    <source>
        <strain evidence="1 2">SM12</strain>
    </source>
</reference>
<keyword evidence="2" id="KW-1185">Reference proteome</keyword>
<dbReference type="AlphaFoldDB" id="A0A549TD93"/>
<organism evidence="1 2">
    <name type="scientific">Rhizobium straminoryzae</name>
    <dbReference type="NCBI Taxonomy" id="1387186"/>
    <lineage>
        <taxon>Bacteria</taxon>
        <taxon>Pseudomonadati</taxon>
        <taxon>Pseudomonadota</taxon>
        <taxon>Alphaproteobacteria</taxon>
        <taxon>Hyphomicrobiales</taxon>
        <taxon>Rhizobiaceae</taxon>
        <taxon>Rhizobium/Agrobacterium group</taxon>
        <taxon>Rhizobium</taxon>
    </lineage>
</organism>
<name>A0A549TD93_9HYPH</name>
<protein>
    <recommendedName>
        <fullName evidence="3">J domain-containing protein</fullName>
    </recommendedName>
</protein>
<proteinExistence type="predicted"/>
<gene>
    <name evidence="1" type="ORF">FNA46_07065</name>
</gene>
<dbReference type="Proteomes" id="UP000316801">
    <property type="component" value="Unassembled WGS sequence"/>
</dbReference>
<dbReference type="RefSeq" id="WP_143124417.1">
    <property type="nucleotide sequence ID" value="NZ_VJMG01000016.1"/>
</dbReference>
<evidence type="ECO:0000313" key="1">
    <source>
        <dbReference type="EMBL" id="TRL40024.1"/>
    </source>
</evidence>